<evidence type="ECO:0000256" key="5">
    <source>
        <dbReference type="ARBA" id="ARBA00022723"/>
    </source>
</evidence>
<dbReference type="GO" id="GO:0006525">
    <property type="term" value="P:arginine metabolic process"/>
    <property type="evidence" value="ECO:0007669"/>
    <property type="project" value="UniProtKB-KW"/>
</dbReference>
<gene>
    <name evidence="14" type="ORF">KTA_16840</name>
</gene>
<evidence type="ECO:0000256" key="12">
    <source>
        <dbReference type="RuleBase" id="RU003684"/>
    </source>
</evidence>
<name>A0A455T4Q6_9CHLR</name>
<evidence type="ECO:0000256" key="13">
    <source>
        <dbReference type="RuleBase" id="RU361159"/>
    </source>
</evidence>
<dbReference type="UniPathway" id="UPA00158">
    <property type="reaction ID" value="UER00270"/>
</dbReference>
<dbReference type="AlphaFoldDB" id="A0A455T4Q6"/>
<feature type="binding site" evidence="10">
    <location>
        <position position="225"/>
    </location>
    <ligand>
        <name>Mn(2+)</name>
        <dbReference type="ChEBI" id="CHEBI:29035"/>
        <label>1</label>
    </ligand>
</feature>
<dbReference type="EC" id="3.5.3.1" evidence="2 9"/>
<feature type="binding site" evidence="10">
    <location>
        <position position="123"/>
    </location>
    <ligand>
        <name>Mn(2+)</name>
        <dbReference type="ChEBI" id="CHEBI:29035"/>
        <label>1</label>
    </ligand>
</feature>
<reference evidence="14" key="1">
    <citation type="submission" date="2018-12" db="EMBL/GenBank/DDBJ databases">
        <title>Novel natural products biosynthetic potential of the class Ktedonobacteria.</title>
        <authorList>
            <person name="Zheng Y."/>
            <person name="Saitou A."/>
            <person name="Wang C.M."/>
            <person name="Toyoda A."/>
            <person name="Minakuchi Y."/>
            <person name="Sekiguchi Y."/>
            <person name="Ueda K."/>
            <person name="Takano H."/>
            <person name="Sakai Y."/>
            <person name="Yokota A."/>
            <person name="Yabe S."/>
        </authorList>
    </citation>
    <scope>NUCLEOTIDE SEQUENCE</scope>
    <source>
        <strain evidence="14">A3-2</strain>
    </source>
</reference>
<dbReference type="InterPro" id="IPR020855">
    <property type="entry name" value="Ureohydrolase_Mn_BS"/>
</dbReference>
<feature type="binding site" evidence="10">
    <location>
        <position position="227"/>
    </location>
    <ligand>
        <name>Mn(2+)</name>
        <dbReference type="ChEBI" id="CHEBI:29035"/>
        <label>1</label>
    </ligand>
</feature>
<feature type="binding site" evidence="10">
    <location>
        <position position="97"/>
    </location>
    <ligand>
        <name>Mn(2+)</name>
        <dbReference type="ChEBI" id="CHEBI:29035"/>
        <label>1</label>
    </ligand>
</feature>
<comment type="similarity">
    <text evidence="11 12">Belongs to the arginase family.</text>
</comment>
<comment type="catalytic activity">
    <reaction evidence="8 13">
        <text>L-arginine + H2O = urea + L-ornithine</text>
        <dbReference type="Rhea" id="RHEA:20569"/>
        <dbReference type="ChEBI" id="CHEBI:15377"/>
        <dbReference type="ChEBI" id="CHEBI:16199"/>
        <dbReference type="ChEBI" id="CHEBI:32682"/>
        <dbReference type="ChEBI" id="CHEBI:46911"/>
        <dbReference type="EC" id="3.5.3.1"/>
    </reaction>
</comment>
<comment type="cofactor">
    <cofactor evidence="10 13">
        <name>Mn(2+)</name>
        <dbReference type="ChEBI" id="CHEBI:29035"/>
    </cofactor>
    <text evidence="10 13">Binds 2 manganese ions per subunit.</text>
</comment>
<dbReference type="EMBL" id="AP019377">
    <property type="protein sequence ID" value="BBH93485.1"/>
    <property type="molecule type" value="Genomic_DNA"/>
</dbReference>
<feature type="binding site" evidence="10">
    <location>
        <position position="125"/>
    </location>
    <ligand>
        <name>Mn(2+)</name>
        <dbReference type="ChEBI" id="CHEBI:29035"/>
        <label>1</label>
    </ligand>
</feature>
<dbReference type="PROSITE" id="PS51409">
    <property type="entry name" value="ARGINASE_2"/>
    <property type="match status" value="1"/>
</dbReference>
<evidence type="ECO:0000256" key="1">
    <source>
        <dbReference type="ARBA" id="ARBA00005098"/>
    </source>
</evidence>
<keyword evidence="6 12" id="KW-0378">Hydrolase</keyword>
<dbReference type="InterPro" id="IPR023696">
    <property type="entry name" value="Ureohydrolase_dom_sf"/>
</dbReference>
<accession>A0A455T4Q6</accession>
<dbReference type="PROSITE" id="PS01053">
    <property type="entry name" value="ARGINASE_1"/>
    <property type="match status" value="1"/>
</dbReference>
<dbReference type="PIRSF" id="PIRSF036979">
    <property type="entry name" value="Arginase"/>
    <property type="match status" value="1"/>
</dbReference>
<dbReference type="InterPro" id="IPR006035">
    <property type="entry name" value="Ureohydrolase"/>
</dbReference>
<evidence type="ECO:0000256" key="4">
    <source>
        <dbReference type="ARBA" id="ARBA00022503"/>
    </source>
</evidence>
<dbReference type="PANTHER" id="PTHR43782">
    <property type="entry name" value="ARGINASE"/>
    <property type="match status" value="1"/>
</dbReference>
<evidence type="ECO:0000313" key="14">
    <source>
        <dbReference type="EMBL" id="BBH93485.1"/>
    </source>
</evidence>
<dbReference type="GO" id="GO:0004053">
    <property type="term" value="F:arginase activity"/>
    <property type="evidence" value="ECO:0007669"/>
    <property type="project" value="UniProtKB-UniRule"/>
</dbReference>
<evidence type="ECO:0000256" key="7">
    <source>
        <dbReference type="ARBA" id="ARBA00023211"/>
    </source>
</evidence>
<sequence length="298" mass="31571">MQIRVIGVPMDLGADRRGVDIGVSAIRYAGLHEKLRALGHSVKDIGNLHVPLPENQPAGDPHVKYLEPIVQVAEELAAAVNQALQEGDLPLVLGGDHSIALGSITGVSSFYDGDVGVIWIDAHGDFNTPETTPSGNIHGMVLAALAGLGHERLVHLAGRTPKVNPQHIAIVGVRDLDPGERELLRANRIHVFTMTDIDRRGISAIMEEAIEVAGHNGRRIHLSLDLDALDPSEAPGVGTPVRGGLSYREAHLSMELLAACGQLCSMDVVEVNPILDRENATASLAVGLVLSALGKTIL</sequence>
<evidence type="ECO:0000256" key="2">
    <source>
        <dbReference type="ARBA" id="ARBA00012168"/>
    </source>
</evidence>
<evidence type="ECO:0000256" key="3">
    <source>
        <dbReference type="ARBA" id="ARBA00018123"/>
    </source>
</evidence>
<keyword evidence="4 13" id="KW-0056">Arginine metabolism</keyword>
<keyword evidence="5 10" id="KW-0479">Metal-binding</keyword>
<dbReference type="SUPFAM" id="SSF52768">
    <property type="entry name" value="Arginase/deacetylase"/>
    <property type="match status" value="1"/>
</dbReference>
<dbReference type="GO" id="GO:0000050">
    <property type="term" value="P:urea cycle"/>
    <property type="evidence" value="ECO:0007669"/>
    <property type="project" value="UniProtKB-UniPathway"/>
</dbReference>
<evidence type="ECO:0000256" key="10">
    <source>
        <dbReference type="PIRSR" id="PIRSR036979-1"/>
    </source>
</evidence>
<organism evidence="14">
    <name type="scientific">Thermogemmatispora argillosa</name>
    <dbReference type="NCBI Taxonomy" id="2045280"/>
    <lineage>
        <taxon>Bacteria</taxon>
        <taxon>Bacillati</taxon>
        <taxon>Chloroflexota</taxon>
        <taxon>Ktedonobacteria</taxon>
        <taxon>Thermogemmatisporales</taxon>
        <taxon>Thermogemmatisporaceae</taxon>
        <taxon>Thermogemmatispora</taxon>
    </lineage>
</organism>
<dbReference type="PRINTS" id="PR00116">
    <property type="entry name" value="ARGINASE"/>
</dbReference>
<dbReference type="Pfam" id="PF00491">
    <property type="entry name" value="Arginase"/>
    <property type="match status" value="1"/>
</dbReference>
<evidence type="ECO:0000256" key="6">
    <source>
        <dbReference type="ARBA" id="ARBA00022801"/>
    </source>
</evidence>
<dbReference type="PANTHER" id="PTHR43782:SF3">
    <property type="entry name" value="ARGINASE"/>
    <property type="match status" value="1"/>
</dbReference>
<evidence type="ECO:0000256" key="9">
    <source>
        <dbReference type="NCBIfam" id="TIGR01229"/>
    </source>
</evidence>
<dbReference type="GO" id="GO:0030145">
    <property type="term" value="F:manganese ion binding"/>
    <property type="evidence" value="ECO:0007669"/>
    <property type="project" value="TreeGrafter"/>
</dbReference>
<dbReference type="GO" id="GO:0005737">
    <property type="term" value="C:cytoplasm"/>
    <property type="evidence" value="ECO:0007669"/>
    <property type="project" value="TreeGrafter"/>
</dbReference>
<feature type="binding site" evidence="10">
    <location>
        <position position="121"/>
    </location>
    <ligand>
        <name>Mn(2+)</name>
        <dbReference type="ChEBI" id="CHEBI:29035"/>
        <label>1</label>
    </ligand>
</feature>
<keyword evidence="7 10" id="KW-0464">Manganese</keyword>
<dbReference type="NCBIfam" id="TIGR01229">
    <property type="entry name" value="rocF_arginase"/>
    <property type="match status" value="1"/>
</dbReference>
<evidence type="ECO:0000256" key="8">
    <source>
        <dbReference type="ARBA" id="ARBA00047391"/>
    </source>
</evidence>
<dbReference type="FunFam" id="3.40.800.10:FF:000005">
    <property type="entry name" value="Arginase"/>
    <property type="match status" value="1"/>
</dbReference>
<dbReference type="InterPro" id="IPR014033">
    <property type="entry name" value="Arginase"/>
</dbReference>
<dbReference type="CDD" id="cd09989">
    <property type="entry name" value="Arginase"/>
    <property type="match status" value="1"/>
</dbReference>
<comment type="pathway">
    <text evidence="1">Nitrogen metabolism; urea cycle; L-ornithine and urea from L-arginine: step 1/1.</text>
</comment>
<proteinExistence type="inferred from homology"/>
<dbReference type="Gene3D" id="3.40.800.10">
    <property type="entry name" value="Ureohydrolase domain"/>
    <property type="match status" value="1"/>
</dbReference>
<evidence type="ECO:0000256" key="11">
    <source>
        <dbReference type="PROSITE-ProRule" id="PRU00742"/>
    </source>
</evidence>
<protein>
    <recommendedName>
        <fullName evidence="3 9">Arginase</fullName>
        <ecNumber evidence="2 9">3.5.3.1</ecNumber>
    </recommendedName>
</protein>